<dbReference type="Proteomes" id="UP000423482">
    <property type="component" value="Segment"/>
</dbReference>
<name>A0A650EYA5_9CAUD</name>
<dbReference type="RefSeq" id="YP_010649034.1">
    <property type="nucleotide sequence ID" value="NC_070763.1"/>
</dbReference>
<dbReference type="GeneID" id="77924551"/>
<protein>
    <submittedName>
        <fullName evidence="1">Uncharacterized protein</fullName>
    </submittedName>
</protein>
<reference evidence="1 2" key="1">
    <citation type="submission" date="2019-04" db="EMBL/GenBank/DDBJ databases">
        <authorList>
            <person name="Pope W.H."/>
            <person name="Garlena R.A."/>
            <person name="Russell D.A."/>
            <person name="Jacobs-Sera D."/>
            <person name="Hatfull G.F."/>
        </authorList>
    </citation>
    <scope>NUCLEOTIDE SEQUENCE [LARGE SCALE GENOMIC DNA]</scope>
</reference>
<gene>
    <name evidence="1" type="primary">186</name>
    <name evidence="1" type="ORF">SEA_FORZA_186</name>
</gene>
<organism evidence="1 2">
    <name type="scientific">Gordonia phage Forza</name>
    <dbReference type="NCBI Taxonomy" id="2571247"/>
    <lineage>
        <taxon>Viruses</taxon>
        <taxon>Duplodnaviria</taxon>
        <taxon>Heunggongvirae</taxon>
        <taxon>Uroviricota</taxon>
        <taxon>Caudoviricetes</taxon>
        <taxon>Forzavirus</taxon>
        <taxon>Forzavirus forza</taxon>
    </lineage>
</organism>
<dbReference type="EMBL" id="MK814760">
    <property type="protein sequence ID" value="QGT55147.1"/>
    <property type="molecule type" value="Genomic_DNA"/>
</dbReference>
<evidence type="ECO:0000313" key="2">
    <source>
        <dbReference type="Proteomes" id="UP000423482"/>
    </source>
</evidence>
<sequence>MATVTIATQWITLFNVHELTQCEGEHCVIHNPSAHHMRAWTLHWRDDRHIFERLCPAHGTGHPDPDQFAFWEKTDQEWQKVHGCCGCCRPKPLECPTCTSPNPKLHPAVQHEGEVHICNDTFHNESGVD</sequence>
<accession>A0A650EYA5</accession>
<evidence type="ECO:0000313" key="1">
    <source>
        <dbReference type="EMBL" id="QGT55147.1"/>
    </source>
</evidence>
<keyword evidence="2" id="KW-1185">Reference proteome</keyword>
<proteinExistence type="predicted"/>
<dbReference type="KEGG" id="vg:77924551"/>